<evidence type="ECO:0000313" key="3">
    <source>
        <dbReference type="Proteomes" id="UP000297299"/>
    </source>
</evidence>
<dbReference type="AlphaFoldDB" id="A0A4Y8D8R3"/>
<feature type="region of interest" description="Disordered" evidence="1">
    <location>
        <begin position="1"/>
        <end position="22"/>
    </location>
</feature>
<feature type="compositionally biased region" description="Polar residues" evidence="1">
    <location>
        <begin position="1"/>
        <end position="21"/>
    </location>
</feature>
<reference evidence="2 3" key="1">
    <citation type="submission" date="2017-11" db="EMBL/GenBank/DDBJ databases">
        <title>Comparative genomics of Botrytis spp.</title>
        <authorList>
            <person name="Valero-Jimenez C.A."/>
            <person name="Tapia P."/>
            <person name="Veloso J."/>
            <person name="Silva-Moreno E."/>
            <person name="Staats M."/>
            <person name="Valdes J.H."/>
            <person name="Van Kan J.A.L."/>
        </authorList>
    </citation>
    <scope>NUCLEOTIDE SEQUENCE [LARGE SCALE GENOMIC DNA]</scope>
    <source>
        <strain evidence="2 3">MUCL2830</strain>
    </source>
</reference>
<organism evidence="2 3">
    <name type="scientific">Botryotinia calthae</name>
    <dbReference type="NCBI Taxonomy" id="38488"/>
    <lineage>
        <taxon>Eukaryota</taxon>
        <taxon>Fungi</taxon>
        <taxon>Dikarya</taxon>
        <taxon>Ascomycota</taxon>
        <taxon>Pezizomycotina</taxon>
        <taxon>Leotiomycetes</taxon>
        <taxon>Helotiales</taxon>
        <taxon>Sclerotiniaceae</taxon>
        <taxon>Botryotinia</taxon>
    </lineage>
</organism>
<proteinExistence type="predicted"/>
<protein>
    <submittedName>
        <fullName evidence="2">Uncharacterized protein</fullName>
    </submittedName>
</protein>
<sequence>MTTPNNTRPNYRPGQFTNYSQIDYPPKEEKRTKATVRVPSSAWGRNIGRIKDRETGSSLGLCATMLQLNGLDPIRDCGSQHTLRC</sequence>
<keyword evidence="3" id="KW-1185">Reference proteome</keyword>
<comment type="caution">
    <text evidence="2">The sequence shown here is derived from an EMBL/GenBank/DDBJ whole genome shotgun (WGS) entry which is preliminary data.</text>
</comment>
<accession>A0A4Y8D8R3</accession>
<gene>
    <name evidence="2" type="ORF">BOTCAL_0072g00250</name>
</gene>
<dbReference type="EMBL" id="PHWZ01000072">
    <property type="protein sequence ID" value="TEY74629.1"/>
    <property type="molecule type" value="Genomic_DNA"/>
</dbReference>
<dbReference type="Proteomes" id="UP000297299">
    <property type="component" value="Unassembled WGS sequence"/>
</dbReference>
<evidence type="ECO:0000256" key="1">
    <source>
        <dbReference type="SAM" id="MobiDB-lite"/>
    </source>
</evidence>
<name>A0A4Y8D8R3_9HELO</name>
<evidence type="ECO:0000313" key="2">
    <source>
        <dbReference type="EMBL" id="TEY74629.1"/>
    </source>
</evidence>